<dbReference type="AlphaFoldDB" id="A0AAV4QVP1"/>
<accession>A0AAV4QVP1</accession>
<evidence type="ECO:0000313" key="2">
    <source>
        <dbReference type="Proteomes" id="UP001054945"/>
    </source>
</evidence>
<keyword evidence="2" id="KW-1185">Reference proteome</keyword>
<comment type="caution">
    <text evidence="1">The sequence shown here is derived from an EMBL/GenBank/DDBJ whole genome shotgun (WGS) entry which is preliminary data.</text>
</comment>
<sequence length="107" mass="12015">MSSKAKYMMQRGSVKAARKDLPQRDAINFVPSTVLGTIIAFPSLKRSLNNRTKAFNTWGGISKILYHSSERSIMRNNFVIARVLGELSLQANIINLQRRAYASLTTL</sequence>
<proteinExistence type="predicted"/>
<name>A0AAV4QVP1_CAEEX</name>
<organism evidence="1 2">
    <name type="scientific">Caerostris extrusa</name>
    <name type="common">Bark spider</name>
    <name type="synonym">Caerostris bankana</name>
    <dbReference type="NCBI Taxonomy" id="172846"/>
    <lineage>
        <taxon>Eukaryota</taxon>
        <taxon>Metazoa</taxon>
        <taxon>Ecdysozoa</taxon>
        <taxon>Arthropoda</taxon>
        <taxon>Chelicerata</taxon>
        <taxon>Arachnida</taxon>
        <taxon>Araneae</taxon>
        <taxon>Araneomorphae</taxon>
        <taxon>Entelegynae</taxon>
        <taxon>Araneoidea</taxon>
        <taxon>Araneidae</taxon>
        <taxon>Caerostris</taxon>
    </lineage>
</organism>
<dbReference type="Proteomes" id="UP001054945">
    <property type="component" value="Unassembled WGS sequence"/>
</dbReference>
<dbReference type="EMBL" id="BPLR01006753">
    <property type="protein sequence ID" value="GIY12177.1"/>
    <property type="molecule type" value="Genomic_DNA"/>
</dbReference>
<evidence type="ECO:0000313" key="1">
    <source>
        <dbReference type="EMBL" id="GIY12177.1"/>
    </source>
</evidence>
<reference evidence="1 2" key="1">
    <citation type="submission" date="2021-06" db="EMBL/GenBank/DDBJ databases">
        <title>Caerostris extrusa draft genome.</title>
        <authorList>
            <person name="Kono N."/>
            <person name="Arakawa K."/>
        </authorList>
    </citation>
    <scope>NUCLEOTIDE SEQUENCE [LARGE SCALE GENOMIC DNA]</scope>
</reference>
<protein>
    <submittedName>
        <fullName evidence="1">Uncharacterized protein</fullName>
    </submittedName>
</protein>
<gene>
    <name evidence="1" type="ORF">CEXT_411441</name>
</gene>